<feature type="transmembrane region" description="Helical" evidence="7">
    <location>
        <begin position="151"/>
        <end position="169"/>
    </location>
</feature>
<dbReference type="Pfam" id="PF06271">
    <property type="entry name" value="RDD"/>
    <property type="match status" value="1"/>
</dbReference>
<sequence length="188" mass="19961">MTDAPLPPAGGSSPPPQGGASFVGDDPATVLPTEAYTEWFTRVVAWLVDYIPILCLLGIGWGVLLGTQETDCLTEVSGYGLSESCARGASTVGLLTIGVTSILVLTYVIWNYGHRQGTTGSSVGKSILRFKVVSEKTGEPIGFAMSIVRQLAHIIDAVICYIGFLFPLWDAKRQTIADKVIGTVCLPL</sequence>
<evidence type="ECO:0000256" key="5">
    <source>
        <dbReference type="ARBA" id="ARBA00023136"/>
    </source>
</evidence>
<evidence type="ECO:0000256" key="7">
    <source>
        <dbReference type="SAM" id="Phobius"/>
    </source>
</evidence>
<gene>
    <name evidence="9" type="primary">pra</name>
    <name evidence="9" type="ORF">MCEL_43740</name>
</gene>
<proteinExistence type="predicted"/>
<dbReference type="PANTHER" id="PTHR36115">
    <property type="entry name" value="PROLINE-RICH ANTIGEN HOMOLOG-RELATED"/>
    <property type="match status" value="1"/>
</dbReference>
<evidence type="ECO:0000259" key="8">
    <source>
        <dbReference type="Pfam" id="PF06271"/>
    </source>
</evidence>
<feature type="transmembrane region" description="Helical" evidence="7">
    <location>
        <begin position="43"/>
        <end position="67"/>
    </location>
</feature>
<evidence type="ECO:0000256" key="1">
    <source>
        <dbReference type="ARBA" id="ARBA00004651"/>
    </source>
</evidence>
<name>A0A7I7RQ63_MYCCF</name>
<evidence type="ECO:0000256" key="4">
    <source>
        <dbReference type="ARBA" id="ARBA00022989"/>
    </source>
</evidence>
<keyword evidence="3 7" id="KW-0812">Transmembrane</keyword>
<evidence type="ECO:0000313" key="10">
    <source>
        <dbReference type="Proteomes" id="UP000466431"/>
    </source>
</evidence>
<keyword evidence="10" id="KW-1185">Reference proteome</keyword>
<dbReference type="PANTHER" id="PTHR36115:SF6">
    <property type="entry name" value="PROLINE-RICH ANTIGEN HOMOLOG"/>
    <property type="match status" value="1"/>
</dbReference>
<dbReference type="Proteomes" id="UP000466431">
    <property type="component" value="Chromosome"/>
</dbReference>
<feature type="region of interest" description="Disordered" evidence="6">
    <location>
        <begin position="1"/>
        <end position="24"/>
    </location>
</feature>
<evidence type="ECO:0000256" key="3">
    <source>
        <dbReference type="ARBA" id="ARBA00022692"/>
    </source>
</evidence>
<dbReference type="InterPro" id="IPR010432">
    <property type="entry name" value="RDD"/>
</dbReference>
<dbReference type="RefSeq" id="WP_083007392.1">
    <property type="nucleotide sequence ID" value="NZ_AP022591.1"/>
</dbReference>
<protein>
    <submittedName>
        <fullName evidence="9">RDD family protein</fullName>
    </submittedName>
</protein>
<accession>A0A7I7RQ63</accession>
<keyword evidence="2" id="KW-1003">Cell membrane</keyword>
<reference evidence="9 10" key="1">
    <citation type="journal article" date="2019" name="Emerg. Microbes Infect.">
        <title>Comprehensive subspecies identification of 175 nontuberculous mycobacteria species based on 7547 genomic profiles.</title>
        <authorList>
            <person name="Matsumoto Y."/>
            <person name="Kinjo T."/>
            <person name="Motooka D."/>
            <person name="Nabeya D."/>
            <person name="Jung N."/>
            <person name="Uechi K."/>
            <person name="Horii T."/>
            <person name="Iida T."/>
            <person name="Fujita J."/>
            <person name="Nakamura S."/>
        </authorList>
    </citation>
    <scope>NUCLEOTIDE SEQUENCE [LARGE SCALE GENOMIC DNA]</scope>
    <source>
        <strain evidence="9 10">JCM 18439</strain>
    </source>
</reference>
<dbReference type="AlphaFoldDB" id="A0A7I7RQ63"/>
<feature type="domain" description="RDD" evidence="8">
    <location>
        <begin position="37"/>
        <end position="181"/>
    </location>
</feature>
<comment type="subcellular location">
    <subcellularLocation>
        <location evidence="1">Cell membrane</location>
        <topology evidence="1">Multi-pass membrane protein</topology>
    </subcellularLocation>
</comment>
<feature type="transmembrane region" description="Helical" evidence="7">
    <location>
        <begin position="88"/>
        <end position="110"/>
    </location>
</feature>
<dbReference type="KEGG" id="mcee:MCEL_43740"/>
<organism evidence="9 10">
    <name type="scientific">Mycolicibacterium celeriflavum</name>
    <name type="common">Mycobacterium celeriflavum</name>
    <dbReference type="NCBI Taxonomy" id="1249101"/>
    <lineage>
        <taxon>Bacteria</taxon>
        <taxon>Bacillati</taxon>
        <taxon>Actinomycetota</taxon>
        <taxon>Actinomycetes</taxon>
        <taxon>Mycobacteriales</taxon>
        <taxon>Mycobacteriaceae</taxon>
        <taxon>Mycolicibacterium</taxon>
    </lineage>
</organism>
<feature type="compositionally biased region" description="Pro residues" evidence="6">
    <location>
        <begin position="1"/>
        <end position="17"/>
    </location>
</feature>
<evidence type="ECO:0000313" key="9">
    <source>
        <dbReference type="EMBL" id="BBY46079.1"/>
    </source>
</evidence>
<dbReference type="InterPro" id="IPR051791">
    <property type="entry name" value="Pra-immunoreactive"/>
</dbReference>
<dbReference type="EMBL" id="AP022591">
    <property type="protein sequence ID" value="BBY46079.1"/>
    <property type="molecule type" value="Genomic_DNA"/>
</dbReference>
<keyword evidence="4 7" id="KW-1133">Transmembrane helix</keyword>
<evidence type="ECO:0000256" key="6">
    <source>
        <dbReference type="SAM" id="MobiDB-lite"/>
    </source>
</evidence>
<keyword evidence="5 7" id="KW-0472">Membrane</keyword>
<evidence type="ECO:0000256" key="2">
    <source>
        <dbReference type="ARBA" id="ARBA00022475"/>
    </source>
</evidence>
<dbReference type="GO" id="GO:0005886">
    <property type="term" value="C:plasma membrane"/>
    <property type="evidence" value="ECO:0007669"/>
    <property type="project" value="UniProtKB-SubCell"/>
</dbReference>